<keyword evidence="10" id="KW-1185">Reference proteome</keyword>
<evidence type="ECO:0000313" key="9">
    <source>
        <dbReference type="EMBL" id="SDC25513.1"/>
    </source>
</evidence>
<feature type="binding site" evidence="8">
    <location>
        <position position="322"/>
    </location>
    <ligand>
        <name>Zn(2+)</name>
        <dbReference type="ChEBI" id="CHEBI:29105"/>
        <label>2</label>
    </ligand>
</feature>
<dbReference type="InterPro" id="IPR051464">
    <property type="entry name" value="Peptidase_M42_aminopept"/>
</dbReference>
<evidence type="ECO:0000313" key="10">
    <source>
        <dbReference type="Proteomes" id="UP000199387"/>
    </source>
</evidence>
<keyword evidence="2" id="KW-0031">Aminopeptidase</keyword>
<dbReference type="CDD" id="cd05656">
    <property type="entry name" value="M42_Frv"/>
    <property type="match status" value="1"/>
</dbReference>
<feature type="active site" description="Proton acceptor" evidence="7">
    <location>
        <position position="211"/>
    </location>
</feature>
<dbReference type="GO" id="GO:0004177">
    <property type="term" value="F:aminopeptidase activity"/>
    <property type="evidence" value="ECO:0007669"/>
    <property type="project" value="UniProtKB-UniRule"/>
</dbReference>
<feature type="binding site" evidence="8">
    <location>
        <position position="179"/>
    </location>
    <ligand>
        <name>Zn(2+)</name>
        <dbReference type="ChEBI" id="CHEBI:29105"/>
        <label>2</label>
    </ligand>
</feature>
<feature type="binding site" evidence="8">
    <location>
        <position position="234"/>
    </location>
    <ligand>
        <name>Zn(2+)</name>
        <dbReference type="ChEBI" id="CHEBI:29105"/>
        <label>1</label>
    </ligand>
</feature>
<dbReference type="GO" id="GO:0046872">
    <property type="term" value="F:metal ion binding"/>
    <property type="evidence" value="ECO:0007669"/>
    <property type="project" value="UniProtKB-UniRule"/>
</dbReference>
<dbReference type="InterPro" id="IPR008007">
    <property type="entry name" value="Peptidase_M42"/>
</dbReference>
<dbReference type="PIRSF" id="PIRSF001123">
    <property type="entry name" value="PepA_GA"/>
    <property type="match status" value="1"/>
</dbReference>
<keyword evidence="4 8" id="KW-0479">Metal-binding</keyword>
<dbReference type="AlphaFoldDB" id="A0A1G6K3K1"/>
<evidence type="ECO:0000256" key="1">
    <source>
        <dbReference type="ARBA" id="ARBA00006272"/>
    </source>
</evidence>
<dbReference type="Pfam" id="PF05343">
    <property type="entry name" value="Peptidase_M42"/>
    <property type="match status" value="1"/>
</dbReference>
<keyword evidence="5" id="KW-0378">Hydrolase</keyword>
<evidence type="ECO:0000256" key="8">
    <source>
        <dbReference type="PIRSR" id="PIRSR001123-2"/>
    </source>
</evidence>
<dbReference type="GO" id="GO:0006508">
    <property type="term" value="P:proteolysis"/>
    <property type="evidence" value="ECO:0007669"/>
    <property type="project" value="UniProtKB-KW"/>
</dbReference>
<evidence type="ECO:0000256" key="4">
    <source>
        <dbReference type="ARBA" id="ARBA00022723"/>
    </source>
</evidence>
<dbReference type="Gene3D" id="2.40.30.40">
    <property type="entry name" value="Peptidase M42, domain 2"/>
    <property type="match status" value="1"/>
</dbReference>
<proteinExistence type="inferred from homology"/>
<gene>
    <name evidence="9" type="ORF">SAMN04488112_10551</name>
</gene>
<protein>
    <submittedName>
        <fullName evidence="9">Endoglucanase</fullName>
    </submittedName>
</protein>
<dbReference type="OrthoDB" id="9772053at2"/>
<dbReference type="Proteomes" id="UP000199387">
    <property type="component" value="Unassembled WGS sequence"/>
</dbReference>
<comment type="similarity">
    <text evidence="1 6">Belongs to the peptidase M42 family.</text>
</comment>
<evidence type="ECO:0000256" key="2">
    <source>
        <dbReference type="ARBA" id="ARBA00022438"/>
    </source>
</evidence>
<name>A0A1G6K3K1_9BACL</name>
<evidence type="ECO:0000256" key="3">
    <source>
        <dbReference type="ARBA" id="ARBA00022670"/>
    </source>
</evidence>
<organism evidence="9 10">
    <name type="scientific">Melghirimyces thermohalophilus</name>
    <dbReference type="NCBI Taxonomy" id="1236220"/>
    <lineage>
        <taxon>Bacteria</taxon>
        <taxon>Bacillati</taxon>
        <taxon>Bacillota</taxon>
        <taxon>Bacilli</taxon>
        <taxon>Bacillales</taxon>
        <taxon>Thermoactinomycetaceae</taxon>
        <taxon>Melghirimyces</taxon>
    </lineage>
</organism>
<dbReference type="PANTHER" id="PTHR32481">
    <property type="entry name" value="AMINOPEPTIDASE"/>
    <property type="match status" value="1"/>
</dbReference>
<dbReference type="SUPFAM" id="SSF53187">
    <property type="entry name" value="Zn-dependent exopeptidases"/>
    <property type="match status" value="1"/>
</dbReference>
<accession>A0A1G6K3K1</accession>
<dbReference type="RefSeq" id="WP_091567179.1">
    <property type="nucleotide sequence ID" value="NZ_FMZA01000005.1"/>
</dbReference>
<dbReference type="EMBL" id="FMZA01000005">
    <property type="protein sequence ID" value="SDC25513.1"/>
    <property type="molecule type" value="Genomic_DNA"/>
</dbReference>
<comment type="cofactor">
    <cofactor evidence="8">
        <name>a divalent metal cation</name>
        <dbReference type="ChEBI" id="CHEBI:60240"/>
    </cofactor>
    <text evidence="8">Binds 2 divalent metal cations per subunit.</text>
</comment>
<reference evidence="9 10" key="1">
    <citation type="submission" date="2016-10" db="EMBL/GenBank/DDBJ databases">
        <authorList>
            <person name="de Groot N.N."/>
        </authorList>
    </citation>
    <scope>NUCLEOTIDE SEQUENCE [LARGE SCALE GENOMIC DNA]</scope>
    <source>
        <strain evidence="9 10">DSM 45514</strain>
    </source>
</reference>
<sequence length="355" mass="38585">MERLTDLMKELTELDGVPGQEKEVHDKMKGMLQPLSDDILKDRLGSVVGKKTGQAGGPKILLAGHLDEIGFMVTHITDKGFLRFQQLGGWWPHNVLSQRVRVHTRKGAYTGIIGSKAPHVLTREEAGKVLKLKQMFIDVGAKDREDAERMGIRPGDWITPVSDFFTMREGELWAGKALDNRAGCALALEVLRRLQGEEHPNVVYAGATVQEEVGLRGAQTVANLVQPDVAFALDVGIAYDTPGFESHPGTCEVGGGPLVLLLDATMVPHTGLRDLVLDTAEEKGISLQYDALMGGGTDGGKFHLHGIGCPTLVVGFPTRYVHSHNSVMSKRDFEQAADLLTAVVKKLDGKTVEEL</sequence>
<keyword evidence="3" id="KW-0645">Protease</keyword>
<feature type="binding site" evidence="8">
    <location>
        <position position="179"/>
    </location>
    <ligand>
        <name>Zn(2+)</name>
        <dbReference type="ChEBI" id="CHEBI:29105"/>
        <label>1</label>
    </ligand>
</feature>
<dbReference type="Gene3D" id="3.40.630.10">
    <property type="entry name" value="Zn peptidases"/>
    <property type="match status" value="1"/>
</dbReference>
<evidence type="ECO:0000256" key="6">
    <source>
        <dbReference type="PIRNR" id="PIRNR001123"/>
    </source>
</evidence>
<dbReference type="SUPFAM" id="SSF101821">
    <property type="entry name" value="Aminopeptidase/glucanase lid domain"/>
    <property type="match status" value="1"/>
</dbReference>
<dbReference type="PANTHER" id="PTHR32481:SF0">
    <property type="entry name" value="AMINOPEPTIDASE YPDE-RELATED"/>
    <property type="match status" value="1"/>
</dbReference>
<dbReference type="STRING" id="1236220.SAMN04488112_10551"/>
<evidence type="ECO:0000256" key="7">
    <source>
        <dbReference type="PIRSR" id="PIRSR001123-1"/>
    </source>
</evidence>
<evidence type="ECO:0000256" key="5">
    <source>
        <dbReference type="ARBA" id="ARBA00022801"/>
    </source>
</evidence>
<feature type="binding site" evidence="8">
    <location>
        <position position="212"/>
    </location>
    <ligand>
        <name>Zn(2+)</name>
        <dbReference type="ChEBI" id="CHEBI:29105"/>
        <label>2</label>
    </ligand>
</feature>
<feature type="binding site" evidence="8">
    <location>
        <position position="65"/>
    </location>
    <ligand>
        <name>Zn(2+)</name>
        <dbReference type="ChEBI" id="CHEBI:29105"/>
        <label>1</label>
    </ligand>
</feature>
<dbReference type="InterPro" id="IPR023367">
    <property type="entry name" value="Peptidase_M42_dom2"/>
</dbReference>